<dbReference type="Gene3D" id="3.60.20.10">
    <property type="entry name" value="Glutamine Phosphoribosylpyrophosphate, subunit 1, domain 1"/>
    <property type="match status" value="1"/>
</dbReference>
<name>T1HWU5_RHOPR</name>
<dbReference type="AlphaFoldDB" id="T1HWU5"/>
<proteinExistence type="predicted"/>
<reference evidence="1" key="1">
    <citation type="submission" date="2015-05" db="UniProtKB">
        <authorList>
            <consortium name="EnsemblMetazoa"/>
        </authorList>
    </citation>
    <scope>IDENTIFICATION</scope>
</reference>
<protein>
    <submittedName>
        <fullName evidence="1">Uncharacterized protein</fullName>
    </submittedName>
</protein>
<dbReference type="EMBL" id="ACPB03005834">
    <property type="status" value="NOT_ANNOTATED_CDS"/>
    <property type="molecule type" value="Genomic_DNA"/>
</dbReference>
<evidence type="ECO:0000313" key="1">
    <source>
        <dbReference type="EnsemblMetazoa" id="RPRC008515-PA"/>
    </source>
</evidence>
<accession>T1HWU5</accession>
<dbReference type="EnsemblMetazoa" id="RPRC008515-RA">
    <property type="protein sequence ID" value="RPRC008515-PA"/>
    <property type="gene ID" value="RPRC008515"/>
</dbReference>
<keyword evidence="2" id="KW-1185">Reference proteome</keyword>
<dbReference type="HOGENOM" id="CLU_2239916_0_0_1"/>
<dbReference type="eggNOG" id="KOG0181">
    <property type="taxonomic scope" value="Eukaryota"/>
</dbReference>
<dbReference type="Proteomes" id="UP000015103">
    <property type="component" value="Unassembled WGS sequence"/>
</dbReference>
<dbReference type="SUPFAM" id="SSF56235">
    <property type="entry name" value="N-terminal nucleophile aminohydrolases (Ntn hydrolases)"/>
    <property type="match status" value="1"/>
</dbReference>
<dbReference type="EMBL" id="ACPB03005833">
    <property type="status" value="NOT_ANNOTATED_CDS"/>
    <property type="molecule type" value="Genomic_DNA"/>
</dbReference>
<evidence type="ECO:0000313" key="2">
    <source>
        <dbReference type="Proteomes" id="UP000015103"/>
    </source>
</evidence>
<sequence>MFDLPESLVYDMIPLAVRGEQRIGEIILGNCINRTILLPKQLETYFWYLILICGCEDGELTQFGPSGAYFAWNAFALGTNYINGKTFLERRKNLLFVRSSIRSNI</sequence>
<dbReference type="InParanoid" id="T1HWU5"/>
<dbReference type="VEuPathDB" id="VectorBase:RPRC008515"/>
<dbReference type="STRING" id="13249.T1HWU5"/>
<organism evidence="1 2">
    <name type="scientific">Rhodnius prolixus</name>
    <name type="common">Triatomid bug</name>
    <dbReference type="NCBI Taxonomy" id="13249"/>
    <lineage>
        <taxon>Eukaryota</taxon>
        <taxon>Metazoa</taxon>
        <taxon>Ecdysozoa</taxon>
        <taxon>Arthropoda</taxon>
        <taxon>Hexapoda</taxon>
        <taxon>Insecta</taxon>
        <taxon>Pterygota</taxon>
        <taxon>Neoptera</taxon>
        <taxon>Paraneoptera</taxon>
        <taxon>Hemiptera</taxon>
        <taxon>Heteroptera</taxon>
        <taxon>Panheteroptera</taxon>
        <taxon>Cimicomorpha</taxon>
        <taxon>Reduviidae</taxon>
        <taxon>Triatominae</taxon>
        <taxon>Rhodnius</taxon>
    </lineage>
</organism>
<dbReference type="InterPro" id="IPR029055">
    <property type="entry name" value="Ntn_hydrolases_N"/>
</dbReference>